<evidence type="ECO:0000313" key="9">
    <source>
        <dbReference type="RefSeq" id="XP_030531931.1"/>
    </source>
</evidence>
<dbReference type="GeneID" id="115742009"/>
<evidence type="ECO:0000256" key="2">
    <source>
        <dbReference type="ARBA" id="ARBA00022692"/>
    </source>
</evidence>
<dbReference type="GO" id="GO:0005375">
    <property type="term" value="F:copper ion transmembrane transporter activity"/>
    <property type="evidence" value="ECO:0007669"/>
    <property type="project" value="UniProtKB-UniRule"/>
</dbReference>
<evidence type="ECO:0000256" key="1">
    <source>
        <dbReference type="ARBA" id="ARBA00006921"/>
    </source>
</evidence>
<protein>
    <recommendedName>
        <fullName evidence="6">Copper transport protein</fullName>
    </recommendedName>
</protein>
<dbReference type="OrthoDB" id="73901at2759"/>
<proteinExistence type="inferred from homology"/>
<feature type="compositionally biased region" description="Low complexity" evidence="7">
    <location>
        <begin position="8"/>
        <end position="22"/>
    </location>
</feature>
<dbReference type="Proteomes" id="UP000827889">
    <property type="component" value="Chromosome 10"/>
</dbReference>
<dbReference type="Pfam" id="PF04145">
    <property type="entry name" value="Ctr"/>
    <property type="match status" value="1"/>
</dbReference>
<keyword evidence="6" id="KW-0406">Ion transport</keyword>
<comment type="similarity">
    <text evidence="1 6">Belongs to the copper transporter (Ctr) (TC 1.A.56) family. SLC31A subfamily.</text>
</comment>
<keyword evidence="3 6" id="KW-0187">Copper transport</keyword>
<evidence type="ECO:0000256" key="5">
    <source>
        <dbReference type="ARBA" id="ARBA00023136"/>
    </source>
</evidence>
<keyword evidence="6" id="KW-0813">Transport</keyword>
<evidence type="ECO:0000256" key="3">
    <source>
        <dbReference type="ARBA" id="ARBA00022796"/>
    </source>
</evidence>
<keyword evidence="8" id="KW-1185">Reference proteome</keyword>
<evidence type="ECO:0000256" key="7">
    <source>
        <dbReference type="SAM" id="MobiDB-lite"/>
    </source>
</evidence>
<keyword evidence="2 6" id="KW-0812">Transmembrane</keyword>
<reference evidence="9" key="1">
    <citation type="submission" date="2025-08" db="UniProtKB">
        <authorList>
            <consortium name="RefSeq"/>
        </authorList>
    </citation>
    <scope>IDENTIFICATION</scope>
    <source>
        <tissue evidence="9">Leaf</tissue>
    </source>
</reference>
<feature type="region of interest" description="Disordered" evidence="7">
    <location>
        <begin position="1"/>
        <end position="22"/>
    </location>
</feature>
<evidence type="ECO:0000256" key="4">
    <source>
        <dbReference type="ARBA" id="ARBA00022989"/>
    </source>
</evidence>
<dbReference type="AlphaFoldDB" id="A0A8B8PAY3"/>
<dbReference type="PANTHER" id="PTHR12483">
    <property type="entry name" value="SOLUTE CARRIER FAMILY 31 COPPER TRANSPORTERS"/>
    <property type="match status" value="1"/>
</dbReference>
<keyword evidence="6" id="KW-0186">Copper</keyword>
<comment type="subcellular location">
    <subcellularLocation>
        <location evidence="6">Membrane</location>
        <topology evidence="6">Multi-pass membrane protein</topology>
    </subcellularLocation>
</comment>
<organism evidence="8 9">
    <name type="scientific">Rhodamnia argentea</name>
    <dbReference type="NCBI Taxonomy" id="178133"/>
    <lineage>
        <taxon>Eukaryota</taxon>
        <taxon>Viridiplantae</taxon>
        <taxon>Streptophyta</taxon>
        <taxon>Embryophyta</taxon>
        <taxon>Tracheophyta</taxon>
        <taxon>Spermatophyta</taxon>
        <taxon>Magnoliopsida</taxon>
        <taxon>eudicotyledons</taxon>
        <taxon>Gunneridae</taxon>
        <taxon>Pentapetalae</taxon>
        <taxon>rosids</taxon>
        <taxon>malvids</taxon>
        <taxon>Myrtales</taxon>
        <taxon>Myrtaceae</taxon>
        <taxon>Myrtoideae</taxon>
        <taxon>Myrteae</taxon>
        <taxon>Australasian group</taxon>
        <taxon>Rhodamnia</taxon>
    </lineage>
</organism>
<keyword evidence="4 6" id="KW-1133">Transmembrane helix</keyword>
<dbReference type="RefSeq" id="XP_030531931.1">
    <property type="nucleotide sequence ID" value="XM_030676071.2"/>
</dbReference>
<accession>A0A8B8PAY3</accession>
<feature type="transmembrane region" description="Helical" evidence="6">
    <location>
        <begin position="106"/>
        <end position="136"/>
    </location>
</feature>
<dbReference type="GO" id="GO:0005886">
    <property type="term" value="C:plasma membrane"/>
    <property type="evidence" value="ECO:0007669"/>
    <property type="project" value="TreeGrafter"/>
</dbReference>
<evidence type="ECO:0000313" key="8">
    <source>
        <dbReference type="Proteomes" id="UP000827889"/>
    </source>
</evidence>
<sequence length="161" mass="17070">MSQGDHGGMNMPPGSMPMSNSSSSGYDGMNMKMMMHMSFYWGKDAIILFSSWPEQRLSMYVLALFFVFLLALAVEVLSISPAIKTGTNPIVGGGMQATIYGLKMALAYMVMLSIMSFNVGVFIVAVIGHAFGFFLVKNWALAAANKAAAASSSAAGDAAKV</sequence>
<gene>
    <name evidence="9" type="primary">LOC115742009</name>
</gene>
<dbReference type="KEGG" id="rarg:115742009"/>
<keyword evidence="5 6" id="KW-0472">Membrane</keyword>
<dbReference type="InterPro" id="IPR007274">
    <property type="entry name" value="Cop_transporter"/>
</dbReference>
<dbReference type="PANTHER" id="PTHR12483:SF85">
    <property type="entry name" value="COPPER TRANSPORT PROTEIN"/>
    <property type="match status" value="1"/>
</dbReference>
<evidence type="ECO:0000256" key="6">
    <source>
        <dbReference type="RuleBase" id="RU367022"/>
    </source>
</evidence>
<name>A0A8B8PAY3_9MYRT</name>